<dbReference type="SMART" id="SM00248">
    <property type="entry name" value="ANK"/>
    <property type="match status" value="4"/>
</dbReference>
<dbReference type="SUPFAM" id="SSF48403">
    <property type="entry name" value="Ankyrin repeat"/>
    <property type="match status" value="1"/>
</dbReference>
<dbReference type="Pfam" id="PF00023">
    <property type="entry name" value="Ank"/>
    <property type="match status" value="1"/>
</dbReference>
<keyword evidence="1" id="KW-0040">ANK repeat</keyword>
<dbReference type="PROSITE" id="PS50297">
    <property type="entry name" value="ANK_REP_REGION"/>
    <property type="match status" value="3"/>
</dbReference>
<feature type="repeat" description="ANK" evidence="1">
    <location>
        <begin position="71"/>
        <end position="103"/>
    </location>
</feature>
<proteinExistence type="predicted"/>
<dbReference type="InterPro" id="IPR036770">
    <property type="entry name" value="Ankyrin_rpt-contain_sf"/>
</dbReference>
<dbReference type="AlphaFoldDB" id="A0A6J2HEI9"/>
<dbReference type="Gene3D" id="1.25.40.20">
    <property type="entry name" value="Ankyrin repeat-containing domain"/>
    <property type="match status" value="2"/>
</dbReference>
<evidence type="ECO:0000313" key="5">
    <source>
        <dbReference type="Proteomes" id="UP000504627"/>
    </source>
</evidence>
<accession>A0A6J2HEI9</accession>
<evidence type="ECO:0000259" key="4">
    <source>
        <dbReference type="Pfam" id="PF12001"/>
    </source>
</evidence>
<feature type="region of interest" description="Disordered" evidence="3">
    <location>
        <begin position="1"/>
        <end position="35"/>
    </location>
</feature>
<feature type="repeat" description="ANK" evidence="1">
    <location>
        <begin position="170"/>
        <end position="202"/>
    </location>
</feature>
<feature type="coiled-coil region" evidence="2">
    <location>
        <begin position="215"/>
        <end position="242"/>
    </location>
</feature>
<dbReference type="PRINTS" id="PR01415">
    <property type="entry name" value="ANKYRIN"/>
</dbReference>
<dbReference type="PROSITE" id="PS50088">
    <property type="entry name" value="ANK_REPEAT"/>
    <property type="match status" value="4"/>
</dbReference>
<dbReference type="InterPro" id="IPR002110">
    <property type="entry name" value="Ankyrin_rpt"/>
</dbReference>
<sequence>MPWLLSKKRRQSPSSSPSGQPWAATSSSSASQLREQGLGRLHRAAARGDLGWLRRWRWYVKVVGIDRPDQEMRTPLHLASANGHADVVRYLLRKNSQPNLADSFKRTALMKAVQQEQEECVAVLLEHGADPNLADADGNTALHLAVLSKNTAVAGLLLEHHANSDAQNQWGFTPLKLAALQQHEEILECLVNKAADRPAQAQGERSALVVPGSHEAHLEEDNLRLQEELDRAGAELQEEEEKHLQSEHCVPDLKTALDAKKREAVTSSLELQDLLLASCETNPTVNQLEEDAQDFASENSRLEATVQQPSESVEALPRALQASASGGELSQQLDMEPGTGMQLEALNQALQEELSTLLGKCEQLEKSKCQLQEEVTKHHHHLETLVLDGSQREQCTGEVAEGADQERSAKLQEVSLVLQAQAAHQAPLGQTRDHHCDSVRIQLEERIRNLESELERVKNTQQERASRKEATQGGMEMYKELYVEEVKTRRCLAKKLERLEKLLRIERRKLRVNEEKGSQSQLEEMKKRYSEKVKEVDRFQREVAELSQQLDREREQCTQLEAKNQALQEELSALRGECENLALDKCQLQEELAKLHHHLETNVVDRSQLEQCKREVEEQADQEIRQKLQEVNEFLQAQAAHQDTLEEIRSSHVESLKKQLEDRIRDLERALGRTKSNQAERPFQKESTQAEVDKYKELYLVEAQRRKSLTKKLERATERLAVANTKLFLERHRSRSVVTSSAVSGVLAASPLLDSPGLGHVGLSLGLSRSLALRTPPRHLW</sequence>
<evidence type="ECO:0000256" key="3">
    <source>
        <dbReference type="SAM" id="MobiDB-lite"/>
    </source>
</evidence>
<feature type="domain" description="DUF3496" evidence="4">
    <location>
        <begin position="441"/>
        <end position="516"/>
    </location>
</feature>
<dbReference type="GeneID" id="113992474"/>
<dbReference type="PANTHER" id="PTHR24147:SF53">
    <property type="entry name" value="ANKYRIN REPEAT DOMAIN 26"/>
    <property type="match status" value="1"/>
</dbReference>
<evidence type="ECO:0000313" key="6">
    <source>
        <dbReference type="RefSeq" id="XP_027585578.2"/>
    </source>
</evidence>
<dbReference type="Pfam" id="PF12796">
    <property type="entry name" value="Ank_2"/>
    <property type="match status" value="1"/>
</dbReference>
<dbReference type="InterPro" id="IPR021885">
    <property type="entry name" value="DUF3496"/>
</dbReference>
<dbReference type="Proteomes" id="UP000504627">
    <property type="component" value="Unplaced"/>
</dbReference>
<feature type="compositionally biased region" description="Polar residues" evidence="3">
    <location>
        <begin position="23"/>
        <end position="34"/>
    </location>
</feature>
<feature type="coiled-coil region" evidence="2">
    <location>
        <begin position="440"/>
        <end position="677"/>
    </location>
</feature>
<evidence type="ECO:0000256" key="1">
    <source>
        <dbReference type="PROSITE-ProRule" id="PRU00023"/>
    </source>
</evidence>
<reference evidence="6" key="1">
    <citation type="submission" date="2025-08" db="UniProtKB">
        <authorList>
            <consortium name="RefSeq"/>
        </authorList>
    </citation>
    <scope>IDENTIFICATION</scope>
    <source>
        <tissue evidence="6">Muscle</tissue>
    </source>
</reference>
<dbReference type="PANTHER" id="PTHR24147">
    <property type="entry name" value="ANKYRIN REPEAT DOMAIN 36-RELATED"/>
    <property type="match status" value="1"/>
</dbReference>
<name>A0A6J2HEI9_9PASS</name>
<dbReference type="Pfam" id="PF12001">
    <property type="entry name" value="DUF3496"/>
    <property type="match status" value="2"/>
</dbReference>
<keyword evidence="2" id="KW-0175">Coiled coil</keyword>
<keyword evidence="5" id="KW-1185">Reference proteome</keyword>
<dbReference type="InParanoid" id="A0A6J2HEI9"/>
<feature type="compositionally biased region" description="Basic residues" evidence="3">
    <location>
        <begin position="1"/>
        <end position="11"/>
    </location>
</feature>
<feature type="repeat" description="ANK" evidence="1">
    <location>
        <begin position="104"/>
        <end position="136"/>
    </location>
</feature>
<dbReference type="RefSeq" id="XP_027585578.2">
    <property type="nucleotide sequence ID" value="XM_027729777.2"/>
</dbReference>
<dbReference type="InterPro" id="IPR050657">
    <property type="entry name" value="Ankyrin_repeat_domain"/>
</dbReference>
<feature type="domain" description="DUF3496" evidence="4">
    <location>
        <begin position="658"/>
        <end position="775"/>
    </location>
</feature>
<gene>
    <name evidence="6" type="primary">LOC113992474</name>
</gene>
<protein>
    <submittedName>
        <fullName evidence="6">Ankyrin repeat domain-containing protein 26-like</fullName>
    </submittedName>
</protein>
<feature type="repeat" description="ANK" evidence="1">
    <location>
        <begin position="137"/>
        <end position="169"/>
    </location>
</feature>
<organism evidence="5 6">
    <name type="scientific">Pipra filicauda</name>
    <name type="common">Wire-tailed manakin</name>
    <dbReference type="NCBI Taxonomy" id="649802"/>
    <lineage>
        <taxon>Eukaryota</taxon>
        <taxon>Metazoa</taxon>
        <taxon>Chordata</taxon>
        <taxon>Craniata</taxon>
        <taxon>Vertebrata</taxon>
        <taxon>Euteleostomi</taxon>
        <taxon>Archelosauria</taxon>
        <taxon>Archosauria</taxon>
        <taxon>Dinosauria</taxon>
        <taxon>Saurischia</taxon>
        <taxon>Theropoda</taxon>
        <taxon>Coelurosauria</taxon>
        <taxon>Aves</taxon>
        <taxon>Neognathae</taxon>
        <taxon>Neoaves</taxon>
        <taxon>Telluraves</taxon>
        <taxon>Australaves</taxon>
        <taxon>Passeriformes</taxon>
        <taxon>Pipridae</taxon>
        <taxon>Pipra</taxon>
    </lineage>
</organism>
<evidence type="ECO:0000256" key="2">
    <source>
        <dbReference type="SAM" id="Coils"/>
    </source>
</evidence>